<gene>
    <name evidence="10" type="ORF">ODE01S_03730</name>
</gene>
<feature type="coiled-coil region" evidence="9">
    <location>
        <begin position="137"/>
        <end position="178"/>
    </location>
</feature>
<name>A0A511RH23_9DEIN</name>
<sequence length="522" mass="56654">MLERLEVKNLATLPEAVLEPGPGLTVLTGETGTGKSILVGALGLLLGAKADPGLIRPGAEALLVTAWVDGRPYSRRVTPARSVPRVDGEVVTLAELQQALEPRLTLHTQHAALALTRKSRHRATLDRLVDAEVREAYEAAYRRWSALEEELARLEARVAERERRLDVLRFQLNEIEQAAPQAGELEALEAEARRLGHTDELMRHLGALLDLLAESEENALDRLRTAGRELGQAARLTPELEPLAADLEAAEAALAAVVREAEAYAANLEADPERLEAVQRRIAELQRLERKYGGDLAAVLAFADELRREIAELEGAEDRLEALRAQRQAAGERLEAAAAALSEARERAAAELGPRVEAELRALGMPRARFSARVDRLPRPQPHGADEVRFLFAASPDLEAAPVEKAASGGELSRIMLALALHTGTDAPTVIFDEVDVGIGGEVAVAVAERLARLAGERQVIVVTHLAQIAAAAGVHYRVVREGTSARLERLEGEARVRELARMLSGSYSETALEHARELLEP</sequence>
<dbReference type="RefSeq" id="WP_147145245.1">
    <property type="nucleotide sequence ID" value="NZ_BJXN01000002.1"/>
</dbReference>
<dbReference type="GO" id="GO:0043590">
    <property type="term" value="C:bacterial nucleoid"/>
    <property type="evidence" value="ECO:0007669"/>
    <property type="project" value="TreeGrafter"/>
</dbReference>
<dbReference type="PANTHER" id="PTHR11059">
    <property type="entry name" value="DNA REPAIR PROTEIN RECN"/>
    <property type="match status" value="1"/>
</dbReference>
<evidence type="ECO:0000313" key="11">
    <source>
        <dbReference type="Proteomes" id="UP000321827"/>
    </source>
</evidence>
<dbReference type="SUPFAM" id="SSF52540">
    <property type="entry name" value="P-loop containing nucleoside triphosphate hydrolases"/>
    <property type="match status" value="1"/>
</dbReference>
<reference evidence="10 11" key="1">
    <citation type="submission" date="2019-07" db="EMBL/GenBank/DDBJ databases">
        <title>Whole genome shotgun sequence of Oceanithermus desulfurans NBRC 100063.</title>
        <authorList>
            <person name="Hosoyama A."/>
            <person name="Uohara A."/>
            <person name="Ohji S."/>
            <person name="Ichikawa N."/>
        </authorList>
    </citation>
    <scope>NUCLEOTIDE SEQUENCE [LARGE SCALE GENOMIC DNA]</scope>
    <source>
        <strain evidence="10 11">NBRC 100063</strain>
    </source>
</reference>
<evidence type="ECO:0000256" key="6">
    <source>
        <dbReference type="ARBA" id="ARBA00023204"/>
    </source>
</evidence>
<proteinExistence type="inferred from homology"/>
<evidence type="ECO:0000256" key="8">
    <source>
        <dbReference type="PIRNR" id="PIRNR003128"/>
    </source>
</evidence>
<dbReference type="GO" id="GO:0009432">
    <property type="term" value="P:SOS response"/>
    <property type="evidence" value="ECO:0007669"/>
    <property type="project" value="TreeGrafter"/>
</dbReference>
<dbReference type="EMBL" id="BJXN01000002">
    <property type="protein sequence ID" value="GEM88939.1"/>
    <property type="molecule type" value="Genomic_DNA"/>
</dbReference>
<dbReference type="OrthoDB" id="9806954at2"/>
<evidence type="ECO:0000256" key="7">
    <source>
        <dbReference type="ARBA" id="ARBA00033408"/>
    </source>
</evidence>
<keyword evidence="9" id="KW-0175">Coiled coil</keyword>
<evidence type="ECO:0000256" key="9">
    <source>
        <dbReference type="SAM" id="Coils"/>
    </source>
</evidence>
<evidence type="ECO:0000313" key="10">
    <source>
        <dbReference type="EMBL" id="GEM88939.1"/>
    </source>
</evidence>
<comment type="caution">
    <text evidence="10">The sequence shown here is derived from an EMBL/GenBank/DDBJ whole genome shotgun (WGS) entry which is preliminary data.</text>
</comment>
<keyword evidence="3" id="KW-0547">Nucleotide-binding</keyword>
<dbReference type="InterPro" id="IPR004604">
    <property type="entry name" value="DNA_recomb/repair_RecN"/>
</dbReference>
<evidence type="ECO:0000256" key="5">
    <source>
        <dbReference type="ARBA" id="ARBA00022840"/>
    </source>
</evidence>
<dbReference type="GO" id="GO:0006310">
    <property type="term" value="P:DNA recombination"/>
    <property type="evidence" value="ECO:0007669"/>
    <property type="project" value="InterPro"/>
</dbReference>
<feature type="coiled-coil region" evidence="9">
    <location>
        <begin position="303"/>
        <end position="351"/>
    </location>
</feature>
<organism evidence="10 11">
    <name type="scientific">Oceanithermus desulfurans NBRC 100063</name>
    <dbReference type="NCBI Taxonomy" id="1227550"/>
    <lineage>
        <taxon>Bacteria</taxon>
        <taxon>Thermotogati</taxon>
        <taxon>Deinococcota</taxon>
        <taxon>Deinococci</taxon>
        <taxon>Thermales</taxon>
        <taxon>Thermaceae</taxon>
        <taxon>Oceanithermus</taxon>
    </lineage>
</organism>
<evidence type="ECO:0000256" key="1">
    <source>
        <dbReference type="ARBA" id="ARBA00009441"/>
    </source>
</evidence>
<dbReference type="CDD" id="cd03241">
    <property type="entry name" value="ABC_RecN"/>
    <property type="match status" value="1"/>
</dbReference>
<dbReference type="AlphaFoldDB" id="A0A511RH23"/>
<dbReference type="GO" id="GO:0005524">
    <property type="term" value="F:ATP binding"/>
    <property type="evidence" value="ECO:0007669"/>
    <property type="project" value="UniProtKB-KW"/>
</dbReference>
<dbReference type="GO" id="GO:0006281">
    <property type="term" value="P:DNA repair"/>
    <property type="evidence" value="ECO:0007669"/>
    <property type="project" value="UniProtKB-KW"/>
</dbReference>
<comment type="similarity">
    <text evidence="1 8">Belongs to the RecN family.</text>
</comment>
<evidence type="ECO:0000256" key="4">
    <source>
        <dbReference type="ARBA" id="ARBA00022763"/>
    </source>
</evidence>
<keyword evidence="4 8" id="KW-0227">DNA damage</keyword>
<dbReference type="PANTHER" id="PTHR11059:SF0">
    <property type="entry name" value="DNA REPAIR PROTEIN RECN"/>
    <property type="match status" value="1"/>
</dbReference>
<evidence type="ECO:0000256" key="3">
    <source>
        <dbReference type="ARBA" id="ARBA00022741"/>
    </source>
</evidence>
<comment type="function">
    <text evidence="8">May be involved in recombinational repair of damaged DNA.</text>
</comment>
<dbReference type="Gene3D" id="3.40.50.300">
    <property type="entry name" value="P-loop containing nucleotide triphosphate hydrolases"/>
    <property type="match status" value="2"/>
</dbReference>
<accession>A0A511RH23</accession>
<dbReference type="PIRSF" id="PIRSF003128">
    <property type="entry name" value="RecN"/>
    <property type="match status" value="1"/>
</dbReference>
<dbReference type="InterPro" id="IPR027417">
    <property type="entry name" value="P-loop_NTPase"/>
</dbReference>
<keyword evidence="6 8" id="KW-0234">DNA repair</keyword>
<dbReference type="Proteomes" id="UP000321827">
    <property type="component" value="Unassembled WGS sequence"/>
</dbReference>
<protein>
    <recommendedName>
        <fullName evidence="2 8">DNA repair protein RecN</fullName>
    </recommendedName>
    <alternativeName>
        <fullName evidence="7 8">Recombination protein N</fullName>
    </alternativeName>
</protein>
<evidence type="ECO:0000256" key="2">
    <source>
        <dbReference type="ARBA" id="ARBA00021315"/>
    </source>
</evidence>
<keyword evidence="5" id="KW-0067">ATP-binding</keyword>